<gene>
    <name evidence="6" type="ORF">K3X48_09790</name>
</gene>
<proteinExistence type="predicted"/>
<dbReference type="InterPro" id="IPR001647">
    <property type="entry name" value="HTH_TetR"/>
</dbReference>
<evidence type="ECO:0000256" key="3">
    <source>
        <dbReference type="ARBA" id="ARBA00023163"/>
    </source>
</evidence>
<dbReference type="Gene3D" id="1.10.357.10">
    <property type="entry name" value="Tetracycline Repressor, domain 2"/>
    <property type="match status" value="1"/>
</dbReference>
<dbReference type="GeneID" id="75103582"/>
<evidence type="ECO:0000313" key="6">
    <source>
        <dbReference type="EMBL" id="UWP94523.1"/>
    </source>
</evidence>
<evidence type="ECO:0000256" key="4">
    <source>
        <dbReference type="PROSITE-ProRule" id="PRU00335"/>
    </source>
</evidence>
<dbReference type="InterPro" id="IPR009057">
    <property type="entry name" value="Homeodomain-like_sf"/>
</dbReference>
<keyword evidence="3" id="KW-0804">Transcription</keyword>
<evidence type="ECO:0000256" key="1">
    <source>
        <dbReference type="ARBA" id="ARBA00023015"/>
    </source>
</evidence>
<dbReference type="SUPFAM" id="SSF46689">
    <property type="entry name" value="Homeodomain-like"/>
    <property type="match status" value="1"/>
</dbReference>
<dbReference type="GO" id="GO:0000976">
    <property type="term" value="F:transcription cis-regulatory region binding"/>
    <property type="evidence" value="ECO:0007669"/>
    <property type="project" value="TreeGrafter"/>
</dbReference>
<dbReference type="GO" id="GO:0003700">
    <property type="term" value="F:DNA-binding transcription factor activity"/>
    <property type="evidence" value="ECO:0007669"/>
    <property type="project" value="TreeGrafter"/>
</dbReference>
<sequence>MQATGTDKAPLRRGDVREALIAAGLALMSEQGSSGLTLRKCAARAGVSHAAPAHHFAGLAGLKHAVVLEGFRQFTAELHKDLQDVDEDPLRRLKTICRTYVSFCLARPALFKEMFALYVPDVMEGKMDRVVRDAWDIFRTQCQPFVREDLPLEIVELRVRSFLHGYTRVALTGQFGKAGESGYPIGPLEEVMAMLDHLTQPNEPFSPPTQA</sequence>
<protein>
    <submittedName>
        <fullName evidence="6">TetR/AcrR family transcriptional regulator</fullName>
    </submittedName>
</protein>
<evidence type="ECO:0000259" key="5">
    <source>
        <dbReference type="PROSITE" id="PS50977"/>
    </source>
</evidence>
<dbReference type="InterPro" id="IPR036271">
    <property type="entry name" value="Tet_transcr_reg_TetR-rel_C_sf"/>
</dbReference>
<dbReference type="PANTHER" id="PTHR30055">
    <property type="entry name" value="HTH-TYPE TRANSCRIPTIONAL REGULATOR RUTR"/>
    <property type="match status" value="1"/>
</dbReference>
<feature type="DNA-binding region" description="H-T-H motif" evidence="4">
    <location>
        <begin position="37"/>
        <end position="56"/>
    </location>
</feature>
<dbReference type="PANTHER" id="PTHR30055:SF220">
    <property type="entry name" value="TETR-FAMILY REGULATORY PROTEIN"/>
    <property type="match status" value="1"/>
</dbReference>
<dbReference type="PROSITE" id="PS50977">
    <property type="entry name" value="HTH_TETR_2"/>
    <property type="match status" value="1"/>
</dbReference>
<keyword evidence="1" id="KW-0805">Transcription regulation</keyword>
<evidence type="ECO:0000256" key="2">
    <source>
        <dbReference type="ARBA" id="ARBA00023125"/>
    </source>
</evidence>
<accession>A0A9Q9H6L3</accession>
<dbReference type="Pfam" id="PF00440">
    <property type="entry name" value="TetR_N"/>
    <property type="match status" value="1"/>
</dbReference>
<organism evidence="6 7">
    <name type="scientific">Aliiroseovarius crassostreae</name>
    <dbReference type="NCBI Taxonomy" id="154981"/>
    <lineage>
        <taxon>Bacteria</taxon>
        <taxon>Pseudomonadati</taxon>
        <taxon>Pseudomonadota</taxon>
        <taxon>Alphaproteobacteria</taxon>
        <taxon>Rhodobacterales</taxon>
        <taxon>Paracoccaceae</taxon>
        <taxon>Aliiroseovarius</taxon>
    </lineage>
</organism>
<name>A0A9Q9H6L3_9RHOB</name>
<evidence type="ECO:0000313" key="7">
    <source>
        <dbReference type="Proteomes" id="UP001057991"/>
    </source>
</evidence>
<dbReference type="AlphaFoldDB" id="A0A9Q9H6L3"/>
<keyword evidence="2 4" id="KW-0238">DNA-binding</keyword>
<dbReference type="SUPFAM" id="SSF48498">
    <property type="entry name" value="Tetracyclin repressor-like, C-terminal domain"/>
    <property type="match status" value="1"/>
</dbReference>
<dbReference type="RefSeq" id="WP_259775583.1">
    <property type="nucleotide sequence ID" value="NZ_CP080772.1"/>
</dbReference>
<dbReference type="InterPro" id="IPR025996">
    <property type="entry name" value="MT1864/Rv1816-like_C"/>
</dbReference>
<feature type="domain" description="HTH tetR-type" evidence="5">
    <location>
        <begin position="14"/>
        <end position="74"/>
    </location>
</feature>
<dbReference type="Proteomes" id="UP001057991">
    <property type="component" value="Chromosome"/>
</dbReference>
<dbReference type="EMBL" id="CP080776">
    <property type="protein sequence ID" value="UWP94523.1"/>
    <property type="molecule type" value="Genomic_DNA"/>
</dbReference>
<reference evidence="6" key="1">
    <citation type="submission" date="2021-08" db="EMBL/GenBank/DDBJ databases">
        <authorList>
            <person name="Nwanade C."/>
            <person name="Wang M."/>
            <person name="Masoudi A."/>
            <person name="Yu Z."/>
            <person name="Liu J."/>
        </authorList>
    </citation>
    <scope>NUCLEOTIDE SEQUENCE</scope>
    <source>
        <strain evidence="6">S056</strain>
    </source>
</reference>
<dbReference type="InterPro" id="IPR050109">
    <property type="entry name" value="HTH-type_TetR-like_transc_reg"/>
</dbReference>
<dbReference type="Pfam" id="PF13305">
    <property type="entry name" value="TetR_C_33"/>
    <property type="match status" value="1"/>
</dbReference>